<gene>
    <name evidence="1" type="ORF">D2V04_03800</name>
</gene>
<dbReference type="AlphaFoldDB" id="A0A418NKI5"/>
<protein>
    <submittedName>
        <fullName evidence="1">Uncharacterized protein</fullName>
    </submittedName>
</protein>
<dbReference type="EMBL" id="QXFK01000013">
    <property type="protein sequence ID" value="RIV79963.1"/>
    <property type="molecule type" value="Genomic_DNA"/>
</dbReference>
<evidence type="ECO:0000313" key="2">
    <source>
        <dbReference type="Proteomes" id="UP000285092"/>
    </source>
</evidence>
<accession>A0A418NKI5</accession>
<organism evidence="1 2">
    <name type="scientific">Pelagerythrobacter aerophilus</name>
    <dbReference type="NCBI Taxonomy" id="2306995"/>
    <lineage>
        <taxon>Bacteria</taxon>
        <taxon>Pseudomonadati</taxon>
        <taxon>Pseudomonadota</taxon>
        <taxon>Alphaproteobacteria</taxon>
        <taxon>Sphingomonadales</taxon>
        <taxon>Erythrobacteraceae</taxon>
        <taxon>Pelagerythrobacter</taxon>
    </lineage>
</organism>
<evidence type="ECO:0000313" key="1">
    <source>
        <dbReference type="EMBL" id="RIV79963.1"/>
    </source>
</evidence>
<dbReference type="Proteomes" id="UP000285092">
    <property type="component" value="Unassembled WGS sequence"/>
</dbReference>
<proteinExistence type="predicted"/>
<comment type="caution">
    <text evidence="1">The sequence shown here is derived from an EMBL/GenBank/DDBJ whole genome shotgun (WGS) entry which is preliminary data.</text>
</comment>
<sequence>MLTFRKADQGISDLMIFRYEFELQILHNQILLRRTSGHAAIDRKALYKFSNADLLIADQTHLEEELKHAFKEAASGLRLLPFSRLTVVITTVSQPLAPVERVALHAAIRNLGAGKIIDKATPEPVYRKLN</sequence>
<name>A0A418NKI5_9SPHN</name>
<keyword evidence="2" id="KW-1185">Reference proteome</keyword>
<reference evidence="1 2" key="1">
    <citation type="submission" date="2018-08" db="EMBL/GenBank/DDBJ databases">
        <title>Altererythrobacter sp.Ery1 and Ery12, the genome sequencing of novel strains in genus Alterythrobacter.</title>
        <authorList>
            <person name="Cheng H."/>
            <person name="Wu Y.-H."/>
            <person name="Fang C."/>
            <person name="Xu X.-W."/>
        </authorList>
    </citation>
    <scope>NUCLEOTIDE SEQUENCE [LARGE SCALE GENOMIC DNA]</scope>
    <source>
        <strain evidence="1 2">Ery1</strain>
    </source>
</reference>